<dbReference type="RefSeq" id="WP_418115291.1">
    <property type="nucleotide sequence ID" value="NZ_JAWJZZ010000001.1"/>
</dbReference>
<name>A0ABU7U189_9PROT</name>
<accession>A0ABU7U189</accession>
<reference evidence="2 3" key="1">
    <citation type="submission" date="2023-10" db="EMBL/GenBank/DDBJ databases">
        <title>Sorlinia euscelidii gen. nov., sp. nov., an acetic acid bacteria isolated from the gut of Euscelidius variegatus emitter.</title>
        <authorList>
            <person name="Michoud G."/>
            <person name="Marasco R."/>
            <person name="Seferji K."/>
            <person name="Gonella E."/>
            <person name="Garuglieri E."/>
            <person name="Alma A."/>
            <person name="Mapelli F."/>
            <person name="Borin S."/>
            <person name="Daffonchio D."/>
            <person name="Crotti E."/>
        </authorList>
    </citation>
    <scope>NUCLEOTIDE SEQUENCE [LARGE SCALE GENOMIC DNA]</scope>
    <source>
        <strain evidence="2 3">EV16P</strain>
    </source>
</reference>
<comment type="caution">
    <text evidence="2">The sequence shown here is derived from an EMBL/GenBank/DDBJ whole genome shotgun (WGS) entry which is preliminary data.</text>
</comment>
<feature type="transmembrane region" description="Helical" evidence="1">
    <location>
        <begin position="6"/>
        <end position="27"/>
    </location>
</feature>
<evidence type="ECO:0000313" key="2">
    <source>
        <dbReference type="EMBL" id="MEE8658644.1"/>
    </source>
</evidence>
<keyword evidence="1" id="KW-0472">Membrane</keyword>
<dbReference type="EMBL" id="JAWJZY010000002">
    <property type="protein sequence ID" value="MEE8658644.1"/>
    <property type="molecule type" value="Genomic_DNA"/>
</dbReference>
<dbReference type="Proteomes" id="UP001312908">
    <property type="component" value="Unassembled WGS sequence"/>
</dbReference>
<organism evidence="2 3">
    <name type="scientific">Sorlinia euscelidii</name>
    <dbReference type="NCBI Taxonomy" id="3081148"/>
    <lineage>
        <taxon>Bacteria</taxon>
        <taxon>Pseudomonadati</taxon>
        <taxon>Pseudomonadota</taxon>
        <taxon>Alphaproteobacteria</taxon>
        <taxon>Acetobacterales</taxon>
        <taxon>Acetobacteraceae</taxon>
        <taxon>Sorlinia</taxon>
    </lineage>
</organism>
<proteinExistence type="predicted"/>
<keyword evidence="3" id="KW-1185">Reference proteome</keyword>
<evidence type="ECO:0000256" key="1">
    <source>
        <dbReference type="SAM" id="Phobius"/>
    </source>
</evidence>
<gene>
    <name evidence="2" type="ORF">DOFOFD_06435</name>
</gene>
<evidence type="ECO:0000313" key="3">
    <source>
        <dbReference type="Proteomes" id="UP001312908"/>
    </source>
</evidence>
<sequence length="140" mass="15271">MHLLASLTYVDLIFLFICLIAPLGYVCEQLSEIKGSIVKTCDEVSSFKTTLSFAGSDIESVTKRTNAILAEIKDSSASIETAARSVVFALDRLESFNRENKLELQKLLTEILETVASQQSPSNFVGTAVSPTQISGFKTE</sequence>
<keyword evidence="1" id="KW-0812">Transmembrane</keyword>
<protein>
    <submittedName>
        <fullName evidence="2">Uncharacterized protein</fullName>
    </submittedName>
</protein>
<keyword evidence="1" id="KW-1133">Transmembrane helix</keyword>